<feature type="transmembrane region" description="Helical" evidence="1">
    <location>
        <begin position="66"/>
        <end position="85"/>
    </location>
</feature>
<dbReference type="Proteomes" id="UP000015102">
    <property type="component" value="Unassembled WGS sequence"/>
</dbReference>
<organism evidence="2 3">
    <name type="scientific">Megaselia scalaris</name>
    <name type="common">Humpbacked fly</name>
    <name type="synonym">Phora scalaris</name>
    <dbReference type="NCBI Taxonomy" id="36166"/>
    <lineage>
        <taxon>Eukaryota</taxon>
        <taxon>Metazoa</taxon>
        <taxon>Ecdysozoa</taxon>
        <taxon>Arthropoda</taxon>
        <taxon>Hexapoda</taxon>
        <taxon>Insecta</taxon>
        <taxon>Pterygota</taxon>
        <taxon>Neoptera</taxon>
        <taxon>Endopterygota</taxon>
        <taxon>Diptera</taxon>
        <taxon>Brachycera</taxon>
        <taxon>Muscomorpha</taxon>
        <taxon>Platypezoidea</taxon>
        <taxon>Phoridae</taxon>
        <taxon>Megaseliini</taxon>
        <taxon>Megaselia</taxon>
    </lineage>
</organism>
<dbReference type="EMBL" id="CAQQ02046047">
    <property type="status" value="NOT_ANNOTATED_CDS"/>
    <property type="molecule type" value="Genomic_DNA"/>
</dbReference>
<sequence>MGRLFATSGAKHDCLKSILHKSNWRQKTWSSETKMSKAGGGRCKIAKHRNFVNRGANMSENCVRDFGFYKITAMVLLILFLIFSISSGLKLNRREVEGETIFVCGRGSRVFGTSEQSANFISQIFQEFVSTIIPSLFTLSADSILALSIAFIT</sequence>
<keyword evidence="1" id="KW-1133">Transmembrane helix</keyword>
<reference evidence="2" key="2">
    <citation type="submission" date="2015-06" db="UniProtKB">
        <authorList>
            <consortium name="EnsemblMetazoa"/>
        </authorList>
    </citation>
    <scope>IDENTIFICATION</scope>
</reference>
<dbReference type="AlphaFoldDB" id="T1GC71"/>
<keyword evidence="1" id="KW-0472">Membrane</keyword>
<dbReference type="EnsemblMetazoa" id="MESCA000871-RA">
    <property type="protein sequence ID" value="MESCA000871-PA"/>
    <property type="gene ID" value="MESCA000871"/>
</dbReference>
<evidence type="ECO:0000313" key="3">
    <source>
        <dbReference type="Proteomes" id="UP000015102"/>
    </source>
</evidence>
<reference evidence="3" key="1">
    <citation type="submission" date="2013-02" db="EMBL/GenBank/DDBJ databases">
        <authorList>
            <person name="Hughes D."/>
        </authorList>
    </citation>
    <scope>NUCLEOTIDE SEQUENCE</scope>
    <source>
        <strain>Durham</strain>
        <strain evidence="3">NC isolate 2 -- Noor lab</strain>
    </source>
</reference>
<name>T1GC71_MEGSC</name>
<keyword evidence="1" id="KW-0812">Transmembrane</keyword>
<evidence type="ECO:0000256" key="1">
    <source>
        <dbReference type="SAM" id="Phobius"/>
    </source>
</evidence>
<keyword evidence="3" id="KW-1185">Reference proteome</keyword>
<dbReference type="EMBL" id="CAQQ02046046">
    <property type="status" value="NOT_ANNOTATED_CDS"/>
    <property type="molecule type" value="Genomic_DNA"/>
</dbReference>
<proteinExistence type="predicted"/>
<evidence type="ECO:0000313" key="2">
    <source>
        <dbReference type="EnsemblMetazoa" id="MESCA000871-PA"/>
    </source>
</evidence>
<dbReference type="HOGENOM" id="CLU_1715339_0_0_1"/>
<accession>T1GC71</accession>
<protein>
    <submittedName>
        <fullName evidence="2">Uncharacterized protein</fullName>
    </submittedName>
</protein>